<keyword evidence="1" id="KW-1133">Transmembrane helix</keyword>
<accession>A0AAD4XW88</accession>
<sequence>MAEELNSTLDHGEAQPAVSCTGSLDVLLTFGAYTTARGMTPSSLFIRFFCGISSVAITYIYDGSSGEE</sequence>
<comment type="caution">
    <text evidence="2">The sequence shown here is derived from an EMBL/GenBank/DDBJ whole genome shotgun (WGS) entry which is preliminary data.</text>
</comment>
<evidence type="ECO:0000313" key="2">
    <source>
        <dbReference type="EMBL" id="KAI3955925.1"/>
    </source>
</evidence>
<keyword evidence="1" id="KW-0472">Membrane</keyword>
<keyword evidence="1" id="KW-0812">Transmembrane</keyword>
<keyword evidence="3" id="KW-1185">Reference proteome</keyword>
<dbReference type="AlphaFoldDB" id="A0AAD4XW88"/>
<dbReference type="Proteomes" id="UP001202328">
    <property type="component" value="Unassembled WGS sequence"/>
</dbReference>
<organism evidence="2 3">
    <name type="scientific">Papaver atlanticum</name>
    <dbReference type="NCBI Taxonomy" id="357466"/>
    <lineage>
        <taxon>Eukaryota</taxon>
        <taxon>Viridiplantae</taxon>
        <taxon>Streptophyta</taxon>
        <taxon>Embryophyta</taxon>
        <taxon>Tracheophyta</taxon>
        <taxon>Spermatophyta</taxon>
        <taxon>Magnoliopsida</taxon>
        <taxon>Ranunculales</taxon>
        <taxon>Papaveraceae</taxon>
        <taxon>Papaveroideae</taxon>
        <taxon>Papaver</taxon>
    </lineage>
</organism>
<protein>
    <submittedName>
        <fullName evidence="2">Uncharacterized protein</fullName>
    </submittedName>
</protein>
<reference evidence="2" key="1">
    <citation type="submission" date="2022-04" db="EMBL/GenBank/DDBJ databases">
        <title>A functionally conserved STORR gene fusion in Papaver species that diverged 16.8 million years ago.</title>
        <authorList>
            <person name="Catania T."/>
        </authorList>
    </citation>
    <scope>NUCLEOTIDE SEQUENCE</scope>
    <source>
        <strain evidence="2">S-188037</strain>
    </source>
</reference>
<feature type="transmembrane region" description="Helical" evidence="1">
    <location>
        <begin position="44"/>
        <end position="61"/>
    </location>
</feature>
<proteinExistence type="predicted"/>
<evidence type="ECO:0000256" key="1">
    <source>
        <dbReference type="SAM" id="Phobius"/>
    </source>
</evidence>
<evidence type="ECO:0000313" key="3">
    <source>
        <dbReference type="Proteomes" id="UP001202328"/>
    </source>
</evidence>
<dbReference type="EMBL" id="JAJJMB010001716">
    <property type="protein sequence ID" value="KAI3955925.1"/>
    <property type="molecule type" value="Genomic_DNA"/>
</dbReference>
<name>A0AAD4XW88_9MAGN</name>
<gene>
    <name evidence="2" type="ORF">MKW98_006285</name>
</gene>